<dbReference type="InterPro" id="IPR000994">
    <property type="entry name" value="Pept_M24"/>
</dbReference>
<dbReference type="Gene3D" id="3.90.230.10">
    <property type="entry name" value="Creatinase/methionine aminopeptidase superfamily"/>
    <property type="match status" value="1"/>
</dbReference>
<feature type="binding site" evidence="6">
    <location>
        <position position="163"/>
    </location>
    <ligand>
        <name>substrate</name>
    </ligand>
</feature>
<dbReference type="GO" id="GO:0070006">
    <property type="term" value="F:metalloaminopeptidase activity"/>
    <property type="evidence" value="ECO:0007669"/>
    <property type="project" value="UniProtKB-UniRule"/>
</dbReference>
<evidence type="ECO:0000256" key="4">
    <source>
        <dbReference type="ARBA" id="ARBA00022723"/>
    </source>
</evidence>
<sequence length="234" mass="25711">MSTKISAMHSGGRILARIMQELAQHAKPGVCLLELNNLAEKLIQEAGAEPSFKNYRDFPAALCVCLNDEIVHCVPDNRQIKHGDLVKLDLGVKYQGYHTDMAVTVGQGRLVRVCKKALKRGLKKARAGNTTGDIGNTIQRFVESQGYSVIKELCGHGIGQEVHMLPEIPNFGKRRKGDILQQGQTICIEPMIAEKSGEMIKKGYGYATKDGSLSAHFEHTVLVLKNGYKILTIA</sequence>
<comment type="function">
    <text evidence="1 6">Removes the N-terminal methionine from nascent proteins. The N-terminal methionine is often cleaved when the second residue in the primary sequence is small and uncharged (Met-Ala-, Cys, Gly, Pro, Ser, Thr, or Val). Requires deformylation of the N(alpha)-formylated initiator methionine before it can be hydrolyzed.</text>
</comment>
<dbReference type="InterPro" id="IPR001714">
    <property type="entry name" value="Pept_M24_MAP"/>
</dbReference>
<dbReference type="NCBIfam" id="TIGR00500">
    <property type="entry name" value="met_pdase_I"/>
    <property type="match status" value="1"/>
</dbReference>
<comment type="caution">
    <text evidence="9">The sequence shown here is derived from an EMBL/GenBank/DDBJ whole genome shotgun (WGS) entry which is preliminary data.</text>
</comment>
<comment type="catalytic activity">
    <reaction evidence="6 7">
        <text>Release of N-terminal amino acids, preferentially methionine, from peptides and arylamides.</text>
        <dbReference type="EC" id="3.4.11.18"/>
    </reaction>
</comment>
<evidence type="ECO:0000256" key="6">
    <source>
        <dbReference type="HAMAP-Rule" id="MF_01974"/>
    </source>
</evidence>
<reference evidence="9 10" key="1">
    <citation type="submission" date="2017-09" db="EMBL/GenBank/DDBJ databases">
        <title>Depth-based differentiation of microbial function through sediment-hosted aquifers and enrichment of novel symbionts in the deep terrestrial subsurface.</title>
        <authorList>
            <person name="Probst A.J."/>
            <person name="Ladd B."/>
            <person name="Jarett J.K."/>
            <person name="Geller-Mcgrath D.E."/>
            <person name="Sieber C.M."/>
            <person name="Emerson J.B."/>
            <person name="Anantharaman K."/>
            <person name="Thomas B.C."/>
            <person name="Malmstrom R."/>
            <person name="Stieglmeier M."/>
            <person name="Klingl A."/>
            <person name="Woyke T."/>
            <person name="Ryan C.M."/>
            <person name="Banfield J.F."/>
        </authorList>
    </citation>
    <scope>NUCLEOTIDE SEQUENCE [LARGE SCALE GENOMIC DNA]</scope>
    <source>
        <strain evidence="9">CG23_combo_of_CG06-09_8_20_14_all_37_13</strain>
    </source>
</reference>
<dbReference type="EC" id="3.4.11.18" evidence="6 7"/>
<dbReference type="AlphaFoldDB" id="A0A2G9YCQ5"/>
<feature type="binding site" evidence="6">
    <location>
        <position position="189"/>
    </location>
    <ligand>
        <name>a divalent metal cation</name>
        <dbReference type="ChEBI" id="CHEBI:60240"/>
        <label>2</label>
        <note>catalytic</note>
    </ligand>
</feature>
<comment type="similarity">
    <text evidence="6">Belongs to the peptidase M24A family. Methionine aminopeptidase type 1 subfamily.</text>
</comment>
<evidence type="ECO:0000256" key="3">
    <source>
        <dbReference type="ARBA" id="ARBA00022670"/>
    </source>
</evidence>
<name>A0A2G9YCQ5_9BACT</name>
<dbReference type="Pfam" id="PF00557">
    <property type="entry name" value="Peptidase_M24"/>
    <property type="match status" value="1"/>
</dbReference>
<dbReference type="InterPro" id="IPR036005">
    <property type="entry name" value="Creatinase/aminopeptidase-like"/>
</dbReference>
<dbReference type="SUPFAM" id="SSF55920">
    <property type="entry name" value="Creatinase/aminopeptidase"/>
    <property type="match status" value="1"/>
</dbReference>
<dbReference type="PRINTS" id="PR00599">
    <property type="entry name" value="MAPEPTIDASE"/>
</dbReference>
<evidence type="ECO:0000256" key="2">
    <source>
        <dbReference type="ARBA" id="ARBA00022438"/>
    </source>
</evidence>
<evidence type="ECO:0000313" key="10">
    <source>
        <dbReference type="Proteomes" id="UP000231480"/>
    </source>
</evidence>
<keyword evidence="5 6" id="KW-0378">Hydrolase</keyword>
<dbReference type="EMBL" id="PCRH01000049">
    <property type="protein sequence ID" value="PIP17015.1"/>
    <property type="molecule type" value="Genomic_DNA"/>
</dbReference>
<keyword evidence="4 6" id="KW-0479">Metal-binding</keyword>
<dbReference type="PANTHER" id="PTHR43330">
    <property type="entry name" value="METHIONINE AMINOPEPTIDASE"/>
    <property type="match status" value="1"/>
</dbReference>
<keyword evidence="3 6" id="KW-0645">Protease</keyword>
<feature type="binding site" evidence="6">
    <location>
        <position position="218"/>
    </location>
    <ligand>
        <name>a divalent metal cation</name>
        <dbReference type="ChEBI" id="CHEBI:60240"/>
        <label>2</label>
        <note>catalytic</note>
    </ligand>
</feature>
<comment type="cofactor">
    <cofactor evidence="6">
        <name>Co(2+)</name>
        <dbReference type="ChEBI" id="CHEBI:48828"/>
    </cofactor>
    <cofactor evidence="6">
        <name>Zn(2+)</name>
        <dbReference type="ChEBI" id="CHEBI:29105"/>
    </cofactor>
    <cofactor evidence="6">
        <name>Mn(2+)</name>
        <dbReference type="ChEBI" id="CHEBI:29035"/>
    </cofactor>
    <cofactor evidence="6">
        <name>Fe(2+)</name>
        <dbReference type="ChEBI" id="CHEBI:29033"/>
    </cofactor>
    <text evidence="6">Binds 2 divalent metal cations per subunit. Has a high-affinity and a low affinity metal-binding site. The true nature of the physiological cofactor is under debate. The enzyme is active with cobalt, zinc, manganese or divalent iron ions. Most likely, methionine aminopeptidases function as mononuclear Fe(2+)-metalloproteases under physiological conditions, and the catalytically relevant metal-binding site has been assigned to the histidine-containing high-affinity site.</text>
</comment>
<evidence type="ECO:0000259" key="8">
    <source>
        <dbReference type="Pfam" id="PF00557"/>
    </source>
</evidence>
<evidence type="ECO:0000256" key="1">
    <source>
        <dbReference type="ARBA" id="ARBA00002521"/>
    </source>
</evidence>
<dbReference type="GO" id="GO:0005829">
    <property type="term" value="C:cytosol"/>
    <property type="evidence" value="ECO:0007669"/>
    <property type="project" value="TreeGrafter"/>
</dbReference>
<dbReference type="CDD" id="cd01086">
    <property type="entry name" value="MetAP1"/>
    <property type="match status" value="1"/>
</dbReference>
<dbReference type="GO" id="GO:0004239">
    <property type="term" value="F:initiator methionyl aminopeptidase activity"/>
    <property type="evidence" value="ECO:0007669"/>
    <property type="project" value="UniProtKB-UniRule"/>
</dbReference>
<keyword evidence="2 6" id="KW-0031">Aminopeptidase</keyword>
<evidence type="ECO:0000256" key="7">
    <source>
        <dbReference type="RuleBase" id="RU003653"/>
    </source>
</evidence>
<proteinExistence type="inferred from homology"/>
<evidence type="ECO:0000256" key="5">
    <source>
        <dbReference type="ARBA" id="ARBA00022801"/>
    </source>
</evidence>
<organism evidence="9 10">
    <name type="scientific">Candidatus Portnoybacteria bacterium CG23_combo_of_CG06-09_8_20_14_all_37_13</name>
    <dbReference type="NCBI Taxonomy" id="1974819"/>
    <lineage>
        <taxon>Bacteria</taxon>
        <taxon>Candidatus Portnoyibacteriota</taxon>
    </lineage>
</organism>
<gene>
    <name evidence="6 9" type="primary">map</name>
    <name evidence="9" type="ORF">COX44_02265</name>
</gene>
<dbReference type="InterPro" id="IPR002467">
    <property type="entry name" value="Pept_M24A_MAP1"/>
</dbReference>
<protein>
    <recommendedName>
        <fullName evidence="6 7">Methionine aminopeptidase</fullName>
        <shortName evidence="6">MAP</shortName>
        <shortName evidence="6">MetAP</shortName>
        <ecNumber evidence="6 7">3.4.11.18</ecNumber>
    </recommendedName>
    <alternativeName>
        <fullName evidence="6">Peptidase M</fullName>
    </alternativeName>
</protein>
<dbReference type="PANTHER" id="PTHR43330:SF27">
    <property type="entry name" value="METHIONINE AMINOPEPTIDASE"/>
    <property type="match status" value="1"/>
</dbReference>
<feature type="domain" description="Peptidase M24" evidence="8">
    <location>
        <begin position="7"/>
        <end position="223"/>
    </location>
</feature>
<feature type="binding site" evidence="6">
    <location>
        <position position="89"/>
    </location>
    <ligand>
        <name>a divalent metal cation</name>
        <dbReference type="ChEBI" id="CHEBI:60240"/>
        <label>1</label>
    </ligand>
</feature>
<feature type="binding site" evidence="6">
    <location>
        <position position="100"/>
    </location>
    <ligand>
        <name>a divalent metal cation</name>
        <dbReference type="ChEBI" id="CHEBI:60240"/>
        <label>2</label>
        <note>catalytic</note>
    </ligand>
</feature>
<dbReference type="HAMAP" id="MF_01974">
    <property type="entry name" value="MetAP_1"/>
    <property type="match status" value="1"/>
</dbReference>
<dbReference type="Proteomes" id="UP000231480">
    <property type="component" value="Unassembled WGS sequence"/>
</dbReference>
<dbReference type="GO" id="GO:0046872">
    <property type="term" value="F:metal ion binding"/>
    <property type="evidence" value="ECO:0007669"/>
    <property type="project" value="UniProtKB-UniRule"/>
</dbReference>
<comment type="subunit">
    <text evidence="6">Monomer.</text>
</comment>
<dbReference type="GO" id="GO:0006508">
    <property type="term" value="P:proteolysis"/>
    <property type="evidence" value="ECO:0007669"/>
    <property type="project" value="UniProtKB-KW"/>
</dbReference>
<feature type="binding site" evidence="6">
    <location>
        <position position="218"/>
    </location>
    <ligand>
        <name>a divalent metal cation</name>
        <dbReference type="ChEBI" id="CHEBI:60240"/>
        <label>1</label>
    </ligand>
</feature>
<accession>A0A2G9YCQ5</accession>
<feature type="binding site" evidence="6">
    <location>
        <position position="100"/>
    </location>
    <ligand>
        <name>a divalent metal cation</name>
        <dbReference type="ChEBI" id="CHEBI:60240"/>
        <label>1</label>
    </ligand>
</feature>
<evidence type="ECO:0000313" key="9">
    <source>
        <dbReference type="EMBL" id="PIP17015.1"/>
    </source>
</evidence>
<feature type="binding site" evidence="6">
    <location>
        <position position="156"/>
    </location>
    <ligand>
        <name>a divalent metal cation</name>
        <dbReference type="ChEBI" id="CHEBI:60240"/>
        <label>2</label>
        <note>catalytic</note>
    </ligand>
</feature>
<feature type="binding site" evidence="6">
    <location>
        <position position="72"/>
    </location>
    <ligand>
        <name>substrate</name>
    </ligand>
</feature>